<sequence>MNQMLILMKGHPGCGKSTLSRALAKALSCPLVDKDDIRDATLPLEDPDRPAPPAPTILNTLSYSVMWRVVETQLQIGLSTIVDSPLARPSLFQFGLSLAEQYGCTLLIVECVAGDLSEWKRRLETRARAALGHTLEDETRVIATNLDGSADAHLNEEAFGSSEVSHNVSNQERKFVETIADVNNSLNTTRSTARETGRHWHKPSHWEDVQKLLEGYGKSYEYDTGRTKKIVVDTTSISTEAAVAGILNWLESLDKGSHENISYLPQVSKIEVEASRDLTSKESLPDNSLRSLTT</sequence>
<dbReference type="AlphaFoldDB" id="A0ABD3HK76"/>
<dbReference type="SUPFAM" id="SSF52540">
    <property type="entry name" value="P-loop containing nucleoside triphosphate hydrolases"/>
    <property type="match status" value="2"/>
</dbReference>
<evidence type="ECO:0000313" key="2">
    <source>
        <dbReference type="Proteomes" id="UP001633002"/>
    </source>
</evidence>
<name>A0ABD3HK76_9MARC</name>
<proteinExistence type="predicted"/>
<organism evidence="1 2">
    <name type="scientific">Riccia sorocarpa</name>
    <dbReference type="NCBI Taxonomy" id="122646"/>
    <lineage>
        <taxon>Eukaryota</taxon>
        <taxon>Viridiplantae</taxon>
        <taxon>Streptophyta</taxon>
        <taxon>Embryophyta</taxon>
        <taxon>Marchantiophyta</taxon>
        <taxon>Marchantiopsida</taxon>
        <taxon>Marchantiidae</taxon>
        <taxon>Marchantiales</taxon>
        <taxon>Ricciaceae</taxon>
        <taxon>Riccia</taxon>
    </lineage>
</organism>
<evidence type="ECO:0000313" key="1">
    <source>
        <dbReference type="EMBL" id="KAL3692025.1"/>
    </source>
</evidence>
<accession>A0ABD3HK76</accession>
<dbReference type="Pfam" id="PF13671">
    <property type="entry name" value="AAA_33"/>
    <property type="match status" value="1"/>
</dbReference>
<keyword evidence="2" id="KW-1185">Reference proteome</keyword>
<dbReference type="PANTHER" id="PTHR37807">
    <property type="entry name" value="OS07G0160300 PROTEIN"/>
    <property type="match status" value="1"/>
</dbReference>
<dbReference type="Gene3D" id="3.40.50.300">
    <property type="entry name" value="P-loop containing nucleotide triphosphate hydrolases"/>
    <property type="match status" value="1"/>
</dbReference>
<dbReference type="InterPro" id="IPR027417">
    <property type="entry name" value="P-loop_NTPase"/>
</dbReference>
<reference evidence="1 2" key="1">
    <citation type="submission" date="2024-09" db="EMBL/GenBank/DDBJ databases">
        <title>Chromosome-scale assembly of Riccia sorocarpa.</title>
        <authorList>
            <person name="Paukszto L."/>
        </authorList>
    </citation>
    <scope>NUCLEOTIDE SEQUENCE [LARGE SCALE GENOMIC DNA]</scope>
    <source>
        <strain evidence="1">LP-2024</strain>
        <tissue evidence="1">Aerial parts of the thallus</tissue>
    </source>
</reference>
<protein>
    <submittedName>
        <fullName evidence="1">Uncharacterized protein</fullName>
    </submittedName>
</protein>
<gene>
    <name evidence="1" type="ORF">R1sor_005676</name>
</gene>
<comment type="caution">
    <text evidence="1">The sequence shown here is derived from an EMBL/GenBank/DDBJ whole genome shotgun (WGS) entry which is preliminary data.</text>
</comment>
<dbReference type="EMBL" id="JBJQOH010000003">
    <property type="protein sequence ID" value="KAL3692025.1"/>
    <property type="molecule type" value="Genomic_DNA"/>
</dbReference>
<dbReference type="PANTHER" id="PTHR37807:SF3">
    <property type="entry name" value="OS07G0160300 PROTEIN"/>
    <property type="match status" value="1"/>
</dbReference>
<dbReference type="Proteomes" id="UP001633002">
    <property type="component" value="Unassembled WGS sequence"/>
</dbReference>